<reference evidence="1" key="1">
    <citation type="submission" date="2015-07" db="EMBL/GenBank/DDBJ databases">
        <title>MeaNS - Measles Nucleotide Surveillance Program.</title>
        <authorList>
            <person name="Tran T."/>
            <person name="Druce J."/>
        </authorList>
    </citation>
    <scope>NUCLEOTIDE SEQUENCE</scope>
    <source>
        <strain evidence="1">UCB-OBI-ISO-001</strain>
        <tissue evidence="1">Gonad</tissue>
    </source>
</reference>
<sequence>MLYRAEVAVGGDVRITVLKLKSKESVIKLSTFNVQQGLLLVLLLLSQIIL</sequence>
<accession>A0A0L8G214</accession>
<name>A0A0L8G214_OCTBM</name>
<dbReference type="AlphaFoldDB" id="A0A0L8G214"/>
<protein>
    <submittedName>
        <fullName evidence="1">Uncharacterized protein</fullName>
    </submittedName>
</protein>
<evidence type="ECO:0000313" key="1">
    <source>
        <dbReference type="EMBL" id="KOF71056.1"/>
    </source>
</evidence>
<dbReference type="EMBL" id="KQ424402">
    <property type="protein sequence ID" value="KOF71056.1"/>
    <property type="molecule type" value="Genomic_DNA"/>
</dbReference>
<gene>
    <name evidence="1" type="ORF">OCBIM_22001755mg</name>
</gene>
<organism evidence="1">
    <name type="scientific">Octopus bimaculoides</name>
    <name type="common">California two-spotted octopus</name>
    <dbReference type="NCBI Taxonomy" id="37653"/>
    <lineage>
        <taxon>Eukaryota</taxon>
        <taxon>Metazoa</taxon>
        <taxon>Spiralia</taxon>
        <taxon>Lophotrochozoa</taxon>
        <taxon>Mollusca</taxon>
        <taxon>Cephalopoda</taxon>
        <taxon>Coleoidea</taxon>
        <taxon>Octopodiformes</taxon>
        <taxon>Octopoda</taxon>
        <taxon>Incirrata</taxon>
        <taxon>Octopodidae</taxon>
        <taxon>Octopus</taxon>
    </lineage>
</organism>
<proteinExistence type="predicted"/>